<evidence type="ECO:0000313" key="1">
    <source>
        <dbReference type="EMBL" id="ABU73181.1"/>
    </source>
</evidence>
<sequence>MRSIRLNDEKITQPTIKLAFEKLPPPPFDATFAHYKT</sequence>
<gene>
    <name evidence="1" type="ordered locus">VIBHAR_05275</name>
</gene>
<accession>A7N630</accession>
<name>A7N630_VIBC1</name>
<dbReference type="PATRIC" id="fig|338187.36.peg.4159"/>
<dbReference type="EMBL" id="CP000790">
    <property type="protein sequence ID" value="ABU73181.1"/>
    <property type="molecule type" value="Genomic_DNA"/>
</dbReference>
<proteinExistence type="predicted"/>
<dbReference type="AlphaFoldDB" id="A7N630"/>
<dbReference type="KEGG" id="vha:VIBHAR_05275"/>
<protein>
    <submittedName>
        <fullName evidence="1">Uncharacterized protein</fullName>
    </submittedName>
</protein>
<evidence type="ECO:0000313" key="2">
    <source>
        <dbReference type="Proteomes" id="UP000008152"/>
    </source>
</evidence>
<reference evidence="1 2" key="1">
    <citation type="submission" date="2007-08" db="EMBL/GenBank/DDBJ databases">
        <authorList>
            <consortium name="The Vibrio harveyi Genome Sequencing Project"/>
            <person name="Bassler B."/>
            <person name="Clifton S.W."/>
            <person name="Fulton L."/>
            <person name="Delehaunty K."/>
            <person name="Fronick C."/>
            <person name="Harrison M."/>
            <person name="Markivic C."/>
            <person name="Fulton R."/>
            <person name="Tin-Wollam A.-M."/>
            <person name="Shah N."/>
            <person name="Pepin K."/>
            <person name="Nash W."/>
            <person name="Thiruvilangam P."/>
            <person name="Bhonagiri V."/>
            <person name="Waters C."/>
            <person name="Tu K.C."/>
            <person name="Irgon J."/>
            <person name="Wilson R.K."/>
        </authorList>
    </citation>
    <scope>NUCLEOTIDE SEQUENCE [LARGE SCALE GENOMIC DNA]</scope>
    <source>
        <strain evidence="2">ATCC BAA-1116 / BB120</strain>
    </source>
</reference>
<organism evidence="1 2">
    <name type="scientific">Vibrio campbellii (strain ATCC BAA-1116)</name>
    <dbReference type="NCBI Taxonomy" id="2902295"/>
    <lineage>
        <taxon>Bacteria</taxon>
        <taxon>Pseudomonadati</taxon>
        <taxon>Pseudomonadota</taxon>
        <taxon>Gammaproteobacteria</taxon>
        <taxon>Vibrionales</taxon>
        <taxon>Vibrionaceae</taxon>
        <taxon>Vibrio</taxon>
    </lineage>
</organism>
<dbReference type="Proteomes" id="UP000008152">
    <property type="component" value="Chromosome II"/>
</dbReference>